<sequence length="368" mass="39593">TALQGGLANASGDSALTFAQVRRGLQRGARAAALAHGAYAAATGQVDVSRDPRELRKYNLPDTTRIDGWQITFRSRDGLNSMTLWLNIGGIKSLWVGGSTTPFAFSRDGKTTVGTRDGVNILEGGVAYRFGLPWLSKMGMASLRVGHVKHNILRTNFANGRLTDVDGQATWSWPVTPVLMDATNIGPLRFYGSNTANRLQIGQYGSKVGPAQLWYLKGPDLSKSRVSEIDAITLNKEFQWPDLLGSSGRHRAALADTARGTAPQLRAERQPTAPTIEPPHRNLSRRAAAVLAGYHQVAPGDTLWEIARSHRDTLLAADGEAGAASLGEIGQTSRALDHLLQLNASIGDPDRIVPGWLVDIAPPQTRQG</sequence>
<dbReference type="NCBIfam" id="NF012230">
    <property type="entry name" value="LWXIA_domain"/>
    <property type="match status" value="1"/>
</dbReference>
<dbReference type="EMBL" id="VWRN01000065">
    <property type="protein sequence ID" value="KAA6117548.1"/>
    <property type="molecule type" value="Genomic_DNA"/>
</dbReference>
<gene>
    <name evidence="2" type="ORF">F1599_23185</name>
</gene>
<protein>
    <submittedName>
        <fullName evidence="2">LWXIA domain-containing protein</fullName>
    </submittedName>
</protein>
<dbReference type="InterPro" id="IPR036779">
    <property type="entry name" value="LysM_dom_sf"/>
</dbReference>
<proteinExistence type="predicted"/>
<feature type="domain" description="LysM" evidence="1">
    <location>
        <begin position="295"/>
        <end position="311"/>
    </location>
</feature>
<keyword evidence="3" id="KW-1185">Reference proteome</keyword>
<reference evidence="2 3" key="1">
    <citation type="submission" date="2019-09" db="EMBL/GenBank/DDBJ databases">
        <title>Isolation of a novel species in the genus Cupriavidus from patients with sepsis using whole genome sequencing.</title>
        <authorList>
            <person name="Kweon O.J."/>
            <person name="Lee M.-K."/>
        </authorList>
    </citation>
    <scope>NUCLEOTIDE SEQUENCE [LARGE SCALE GENOMIC DNA]</scope>
    <source>
        <strain evidence="2 3">MKL-01</strain>
    </source>
</reference>
<comment type="caution">
    <text evidence="2">The sequence shown here is derived from an EMBL/GenBank/DDBJ whole genome shotgun (WGS) entry which is preliminary data.</text>
</comment>
<accession>A0A5M8A1H6</accession>
<dbReference type="CDD" id="cd00118">
    <property type="entry name" value="LysM"/>
    <property type="match status" value="1"/>
</dbReference>
<evidence type="ECO:0000313" key="2">
    <source>
        <dbReference type="EMBL" id="KAA6117548.1"/>
    </source>
</evidence>
<dbReference type="Proteomes" id="UP000324324">
    <property type="component" value="Unassembled WGS sequence"/>
</dbReference>
<dbReference type="InterPro" id="IPR018392">
    <property type="entry name" value="LysM"/>
</dbReference>
<evidence type="ECO:0000259" key="1">
    <source>
        <dbReference type="Pfam" id="PF01476"/>
    </source>
</evidence>
<dbReference type="AlphaFoldDB" id="A0A5M8A1H6"/>
<organism evidence="2 3">
    <name type="scientific">Cupriavidus cauae</name>
    <dbReference type="NCBI Taxonomy" id="2608999"/>
    <lineage>
        <taxon>Bacteria</taxon>
        <taxon>Pseudomonadati</taxon>
        <taxon>Pseudomonadota</taxon>
        <taxon>Betaproteobacteria</taxon>
        <taxon>Burkholderiales</taxon>
        <taxon>Burkholderiaceae</taxon>
        <taxon>Cupriavidus</taxon>
    </lineage>
</organism>
<name>A0A5M8A1H6_9BURK</name>
<feature type="non-terminal residue" evidence="2">
    <location>
        <position position="1"/>
    </location>
</feature>
<dbReference type="Pfam" id="PF01476">
    <property type="entry name" value="LysM"/>
    <property type="match status" value="1"/>
</dbReference>
<dbReference type="RefSeq" id="WP_150084676.1">
    <property type="nucleotide sequence ID" value="NZ_VWRN01000065.1"/>
</dbReference>
<dbReference type="Gene3D" id="3.10.350.10">
    <property type="entry name" value="LysM domain"/>
    <property type="match status" value="1"/>
</dbReference>
<evidence type="ECO:0000313" key="3">
    <source>
        <dbReference type="Proteomes" id="UP000324324"/>
    </source>
</evidence>